<dbReference type="EMBL" id="LBMM01004634">
    <property type="protein sequence ID" value="KMQ92223.1"/>
    <property type="molecule type" value="Genomic_DNA"/>
</dbReference>
<feature type="region of interest" description="Disordered" evidence="1">
    <location>
        <begin position="171"/>
        <end position="212"/>
    </location>
</feature>
<dbReference type="InterPro" id="IPR036875">
    <property type="entry name" value="Znf_CCHC_sf"/>
</dbReference>
<reference evidence="2 3" key="1">
    <citation type="submission" date="2015-04" db="EMBL/GenBank/DDBJ databases">
        <title>Lasius niger genome sequencing.</title>
        <authorList>
            <person name="Konorov E.A."/>
            <person name="Nikitin M.A."/>
            <person name="Kirill M.V."/>
            <person name="Chang P."/>
        </authorList>
    </citation>
    <scope>NUCLEOTIDE SEQUENCE [LARGE SCALE GENOMIC DNA]</scope>
    <source>
        <tissue evidence="2">Whole</tissue>
    </source>
</reference>
<evidence type="ECO:0000313" key="3">
    <source>
        <dbReference type="Proteomes" id="UP000036403"/>
    </source>
</evidence>
<name>A0A0J7KPD1_LASNI</name>
<accession>A0A0J7KPD1</accession>
<evidence type="ECO:0000313" key="2">
    <source>
        <dbReference type="EMBL" id="KMQ92223.1"/>
    </source>
</evidence>
<feature type="compositionally biased region" description="Basic and acidic residues" evidence="1">
    <location>
        <begin position="171"/>
        <end position="184"/>
    </location>
</feature>
<evidence type="ECO:0000256" key="1">
    <source>
        <dbReference type="SAM" id="MobiDB-lite"/>
    </source>
</evidence>
<gene>
    <name evidence="2" type="ORF">RF55_7828</name>
</gene>
<dbReference type="AlphaFoldDB" id="A0A0J7KPD1"/>
<dbReference type="PaxDb" id="67767-A0A0J7KPD1"/>
<keyword evidence="3" id="KW-1185">Reference proteome</keyword>
<organism evidence="2 3">
    <name type="scientific">Lasius niger</name>
    <name type="common">Black garden ant</name>
    <dbReference type="NCBI Taxonomy" id="67767"/>
    <lineage>
        <taxon>Eukaryota</taxon>
        <taxon>Metazoa</taxon>
        <taxon>Ecdysozoa</taxon>
        <taxon>Arthropoda</taxon>
        <taxon>Hexapoda</taxon>
        <taxon>Insecta</taxon>
        <taxon>Pterygota</taxon>
        <taxon>Neoptera</taxon>
        <taxon>Endopterygota</taxon>
        <taxon>Hymenoptera</taxon>
        <taxon>Apocrita</taxon>
        <taxon>Aculeata</taxon>
        <taxon>Formicoidea</taxon>
        <taxon>Formicidae</taxon>
        <taxon>Formicinae</taxon>
        <taxon>Lasius</taxon>
        <taxon>Lasius</taxon>
    </lineage>
</organism>
<proteinExistence type="predicted"/>
<comment type="caution">
    <text evidence="2">The sequence shown here is derived from an EMBL/GenBank/DDBJ whole genome shotgun (WGS) entry which is preliminary data.</text>
</comment>
<dbReference type="GO" id="GO:0003676">
    <property type="term" value="F:nucleic acid binding"/>
    <property type="evidence" value="ECO:0007669"/>
    <property type="project" value="InterPro"/>
</dbReference>
<protein>
    <submittedName>
        <fullName evidence="2">Gag-pol polyprotein</fullName>
    </submittedName>
</protein>
<dbReference type="SUPFAM" id="SSF57756">
    <property type="entry name" value="Retrovirus zinc finger-like domains"/>
    <property type="match status" value="1"/>
</dbReference>
<sequence length="212" mass="23582">MDPGCFAKAKALQDQLKAILPEEKANVARPMKTGELRFIGLDIAATSDEVADFIVENGKCGKEDIKVSEIQAMRNGLYTVWARCPLAVAVYIAKMRKARIGWTFSRIEMLETRPTQCFRCWGFGHVRYSCSSNIDRSRACFNYGMEGHALRAFTRPSRCVVCEAEGRTSDHRLGSASCKMDRKQSKPRPKPRSSAVTPGRRTGDNIGIVSNA</sequence>
<dbReference type="GO" id="GO:0008270">
    <property type="term" value="F:zinc ion binding"/>
    <property type="evidence" value="ECO:0007669"/>
    <property type="project" value="InterPro"/>
</dbReference>
<dbReference type="Proteomes" id="UP000036403">
    <property type="component" value="Unassembled WGS sequence"/>
</dbReference>
<dbReference type="Gene3D" id="4.10.60.10">
    <property type="entry name" value="Zinc finger, CCHC-type"/>
    <property type="match status" value="1"/>
</dbReference>
<dbReference type="OrthoDB" id="7554612at2759"/>